<organism evidence="3 4">
    <name type="scientific">Erythroxylum novogranatense</name>
    <dbReference type="NCBI Taxonomy" id="1862640"/>
    <lineage>
        <taxon>Eukaryota</taxon>
        <taxon>Viridiplantae</taxon>
        <taxon>Streptophyta</taxon>
        <taxon>Embryophyta</taxon>
        <taxon>Tracheophyta</taxon>
        <taxon>Spermatophyta</taxon>
        <taxon>Magnoliopsida</taxon>
        <taxon>eudicotyledons</taxon>
        <taxon>Gunneridae</taxon>
        <taxon>Pentapetalae</taxon>
        <taxon>rosids</taxon>
        <taxon>fabids</taxon>
        <taxon>Malpighiales</taxon>
        <taxon>Erythroxylaceae</taxon>
        <taxon>Erythroxylum</taxon>
    </lineage>
</organism>
<dbReference type="AlphaFoldDB" id="A0AAV8TVB0"/>
<proteinExistence type="predicted"/>
<sequence>MGATLVMVVTLAIVLGLVLVLLAELYCTLLVRRRQLRFAPSSATASTNTTHAGPQNQSFSRHLSSYYCQGVLQAPRSFLYPSIPRKGNNQAAETRNKQCHPLHRVIQVLIQESNVIPQEIGIIKSSPPTTSLETSPRSELPARTRNEKACAVAGEQLVYISNPIYDNEASKPGMADTPFQTPDTFPSSPNILFRSPPLTPMKKLPAEACSVPMRDARSLGTSGSDSVTNNGLSSSSSGTPCTSPSW</sequence>
<evidence type="ECO:0000256" key="1">
    <source>
        <dbReference type="SAM" id="MobiDB-lite"/>
    </source>
</evidence>
<dbReference type="EMBL" id="JAIWQS010000003">
    <property type="protein sequence ID" value="KAJ8770977.1"/>
    <property type="molecule type" value="Genomic_DNA"/>
</dbReference>
<keyword evidence="2" id="KW-1133">Transmembrane helix</keyword>
<accession>A0AAV8TVB0</accession>
<reference evidence="3 4" key="1">
    <citation type="submission" date="2021-09" db="EMBL/GenBank/DDBJ databases">
        <title>Genomic insights and catalytic innovation underlie evolution of tropane alkaloids biosynthesis.</title>
        <authorList>
            <person name="Wang Y.-J."/>
            <person name="Tian T."/>
            <person name="Huang J.-P."/>
            <person name="Huang S.-X."/>
        </authorList>
    </citation>
    <scope>NUCLEOTIDE SEQUENCE [LARGE SCALE GENOMIC DNA]</scope>
    <source>
        <strain evidence="3">KIB-2018</strain>
        <tissue evidence="3">Leaf</tissue>
    </source>
</reference>
<keyword evidence="2" id="KW-0812">Transmembrane</keyword>
<feature type="region of interest" description="Disordered" evidence="1">
    <location>
        <begin position="213"/>
        <end position="246"/>
    </location>
</feature>
<feature type="compositionally biased region" description="Low complexity" evidence="1">
    <location>
        <begin position="126"/>
        <end position="139"/>
    </location>
</feature>
<feature type="region of interest" description="Disordered" evidence="1">
    <location>
        <begin position="126"/>
        <end position="145"/>
    </location>
</feature>
<name>A0AAV8TVB0_9ROSI</name>
<gene>
    <name evidence="3" type="ORF">K2173_022878</name>
</gene>
<keyword evidence="2" id="KW-0472">Membrane</keyword>
<feature type="compositionally biased region" description="Low complexity" evidence="1">
    <location>
        <begin position="224"/>
        <end position="246"/>
    </location>
</feature>
<evidence type="ECO:0000313" key="3">
    <source>
        <dbReference type="EMBL" id="KAJ8770977.1"/>
    </source>
</evidence>
<feature type="transmembrane region" description="Helical" evidence="2">
    <location>
        <begin position="6"/>
        <end position="31"/>
    </location>
</feature>
<protein>
    <submittedName>
        <fullName evidence="3">Uncharacterized protein</fullName>
    </submittedName>
</protein>
<dbReference type="Proteomes" id="UP001159364">
    <property type="component" value="Linkage Group LG03"/>
</dbReference>
<comment type="caution">
    <text evidence="3">The sequence shown here is derived from an EMBL/GenBank/DDBJ whole genome shotgun (WGS) entry which is preliminary data.</text>
</comment>
<keyword evidence="4" id="KW-1185">Reference proteome</keyword>
<evidence type="ECO:0000256" key="2">
    <source>
        <dbReference type="SAM" id="Phobius"/>
    </source>
</evidence>
<evidence type="ECO:0000313" key="4">
    <source>
        <dbReference type="Proteomes" id="UP001159364"/>
    </source>
</evidence>